<keyword evidence="6 10" id="KW-0067">ATP-binding</keyword>
<dbReference type="GO" id="GO:0005524">
    <property type="term" value="F:ATP binding"/>
    <property type="evidence" value="ECO:0007669"/>
    <property type="project" value="UniProtKB-KW"/>
</dbReference>
<name>A0A3D9RWW7_9BACL</name>
<comment type="subcellular location">
    <subcellularLocation>
        <location evidence="1">Cell membrane</location>
        <topology evidence="1">Peripheral membrane protein</topology>
    </subcellularLocation>
</comment>
<dbReference type="InterPro" id="IPR015856">
    <property type="entry name" value="ABC_transpr_CbiO/EcfA_su"/>
</dbReference>
<evidence type="ECO:0000256" key="5">
    <source>
        <dbReference type="ARBA" id="ARBA00022741"/>
    </source>
</evidence>
<evidence type="ECO:0000259" key="9">
    <source>
        <dbReference type="PROSITE" id="PS50893"/>
    </source>
</evidence>
<gene>
    <name evidence="10" type="ORF">A8990_1199</name>
</gene>
<dbReference type="SMART" id="SM00382">
    <property type="entry name" value="AAA"/>
    <property type="match status" value="1"/>
</dbReference>
<dbReference type="CDD" id="cd03225">
    <property type="entry name" value="ABC_cobalt_CbiO_domain1"/>
    <property type="match status" value="1"/>
</dbReference>
<sequence>MYHVNPFLGRGKFVTVQDAVGGLILSDVNMERFLESGEVSPRLDHIDFSLAPGEWVHIVGTNGSGKSTLARLLAGLTIDGVQGTWNRGFAGNRPMPYVMQQPDSQLFAETPRQEVRFALEWQGVSADEILHRTEAILTRTGLLSIGDVPWERLSGGQRQLAAVAAASAASAPLIVFDEATSMLDEQSCTEVLRLARELHRQGTAVVWVTQRLQEIEGSGRVVAMLDGRIVFDGLGSDFLYGSEAEAEADADADADAVAGAVALRTPHTLTPCQACGLRLPYLPALALELGRQGKLKRPYPETAAEWEQVLSQL</sequence>
<dbReference type="PANTHER" id="PTHR43553">
    <property type="entry name" value="HEAVY METAL TRANSPORTER"/>
    <property type="match status" value="1"/>
</dbReference>
<dbReference type="PROSITE" id="PS50893">
    <property type="entry name" value="ABC_TRANSPORTER_2"/>
    <property type="match status" value="1"/>
</dbReference>
<keyword evidence="7" id="KW-1278">Translocase</keyword>
<dbReference type="InterPro" id="IPR050095">
    <property type="entry name" value="ECF_ABC_transporter_ATP-bd"/>
</dbReference>
<dbReference type="InterPro" id="IPR017871">
    <property type="entry name" value="ABC_transporter-like_CS"/>
</dbReference>
<dbReference type="EMBL" id="QTTN01000019">
    <property type="protein sequence ID" value="REE81175.1"/>
    <property type="molecule type" value="Genomic_DNA"/>
</dbReference>
<dbReference type="GO" id="GO:0043190">
    <property type="term" value="C:ATP-binding cassette (ABC) transporter complex"/>
    <property type="evidence" value="ECO:0007669"/>
    <property type="project" value="TreeGrafter"/>
</dbReference>
<dbReference type="SUPFAM" id="SSF52540">
    <property type="entry name" value="P-loop containing nucleoside triphosphate hydrolases"/>
    <property type="match status" value="1"/>
</dbReference>
<protein>
    <submittedName>
        <fullName evidence="10">Energy-coupling factor transport system ATP-binding protein</fullName>
    </submittedName>
</protein>
<proteinExistence type="inferred from homology"/>
<dbReference type="AlphaFoldDB" id="A0A3D9RWW7"/>
<dbReference type="Gene3D" id="3.40.50.300">
    <property type="entry name" value="P-loop containing nucleotide triphosphate hydrolases"/>
    <property type="match status" value="1"/>
</dbReference>
<dbReference type="InterPro" id="IPR003593">
    <property type="entry name" value="AAA+_ATPase"/>
</dbReference>
<dbReference type="Proteomes" id="UP000256304">
    <property type="component" value="Unassembled WGS sequence"/>
</dbReference>
<dbReference type="GO" id="GO:0016887">
    <property type="term" value="F:ATP hydrolysis activity"/>
    <property type="evidence" value="ECO:0007669"/>
    <property type="project" value="InterPro"/>
</dbReference>
<dbReference type="GO" id="GO:0042626">
    <property type="term" value="F:ATPase-coupled transmembrane transporter activity"/>
    <property type="evidence" value="ECO:0007669"/>
    <property type="project" value="TreeGrafter"/>
</dbReference>
<accession>A0A3D9RWW7</accession>
<keyword evidence="3" id="KW-0813">Transport</keyword>
<dbReference type="OrthoDB" id="9784332at2"/>
<evidence type="ECO:0000256" key="4">
    <source>
        <dbReference type="ARBA" id="ARBA00022475"/>
    </source>
</evidence>
<dbReference type="InterPro" id="IPR027417">
    <property type="entry name" value="P-loop_NTPase"/>
</dbReference>
<reference evidence="10 11" key="1">
    <citation type="submission" date="2018-08" db="EMBL/GenBank/DDBJ databases">
        <title>Genomic Encyclopedia of Type Strains, Phase III (KMG-III): the genomes of soil and plant-associated and newly described type strains.</title>
        <authorList>
            <person name="Whitman W."/>
        </authorList>
    </citation>
    <scope>NUCLEOTIDE SEQUENCE [LARGE SCALE GENOMIC DNA]</scope>
    <source>
        <strain evidence="10 11">CGMCC 1.10966</strain>
    </source>
</reference>
<evidence type="ECO:0000256" key="6">
    <source>
        <dbReference type="ARBA" id="ARBA00022840"/>
    </source>
</evidence>
<evidence type="ECO:0000256" key="7">
    <source>
        <dbReference type="ARBA" id="ARBA00022967"/>
    </source>
</evidence>
<evidence type="ECO:0000256" key="3">
    <source>
        <dbReference type="ARBA" id="ARBA00022448"/>
    </source>
</evidence>
<organism evidence="10 11">
    <name type="scientific">Paenibacillus taihuensis</name>
    <dbReference type="NCBI Taxonomy" id="1156355"/>
    <lineage>
        <taxon>Bacteria</taxon>
        <taxon>Bacillati</taxon>
        <taxon>Bacillota</taxon>
        <taxon>Bacilli</taxon>
        <taxon>Bacillales</taxon>
        <taxon>Paenibacillaceae</taxon>
        <taxon>Paenibacillus</taxon>
    </lineage>
</organism>
<comment type="similarity">
    <text evidence="2">Belongs to the ABC transporter superfamily.</text>
</comment>
<dbReference type="PANTHER" id="PTHR43553:SF2">
    <property type="entry name" value="PEPTIDE EXPORT ATP-BINDING PROTEIN YYDI-RELATED"/>
    <property type="match status" value="1"/>
</dbReference>
<dbReference type="InterPro" id="IPR003439">
    <property type="entry name" value="ABC_transporter-like_ATP-bd"/>
</dbReference>
<keyword evidence="5" id="KW-0547">Nucleotide-binding</keyword>
<evidence type="ECO:0000313" key="11">
    <source>
        <dbReference type="Proteomes" id="UP000256304"/>
    </source>
</evidence>
<evidence type="ECO:0000256" key="1">
    <source>
        <dbReference type="ARBA" id="ARBA00004202"/>
    </source>
</evidence>
<comment type="caution">
    <text evidence="10">The sequence shown here is derived from an EMBL/GenBank/DDBJ whole genome shotgun (WGS) entry which is preliminary data.</text>
</comment>
<feature type="domain" description="ABC transporter" evidence="9">
    <location>
        <begin position="28"/>
        <end position="251"/>
    </location>
</feature>
<evidence type="ECO:0000256" key="8">
    <source>
        <dbReference type="ARBA" id="ARBA00023136"/>
    </source>
</evidence>
<keyword evidence="4" id="KW-1003">Cell membrane</keyword>
<keyword evidence="11" id="KW-1185">Reference proteome</keyword>
<evidence type="ECO:0000313" key="10">
    <source>
        <dbReference type="EMBL" id="REE81175.1"/>
    </source>
</evidence>
<keyword evidence="8" id="KW-0472">Membrane</keyword>
<evidence type="ECO:0000256" key="2">
    <source>
        <dbReference type="ARBA" id="ARBA00005417"/>
    </source>
</evidence>
<dbReference type="PROSITE" id="PS00211">
    <property type="entry name" value="ABC_TRANSPORTER_1"/>
    <property type="match status" value="1"/>
</dbReference>
<dbReference type="Pfam" id="PF00005">
    <property type="entry name" value="ABC_tran"/>
    <property type="match status" value="1"/>
</dbReference>